<evidence type="ECO:0000313" key="3">
    <source>
        <dbReference type="Proteomes" id="UP001431131"/>
    </source>
</evidence>
<name>A0AAW5EE18_9BACI</name>
<feature type="signal peptide" evidence="1">
    <location>
        <begin position="1"/>
        <end position="25"/>
    </location>
</feature>
<keyword evidence="1" id="KW-0732">Signal</keyword>
<keyword evidence="3" id="KW-1185">Reference proteome</keyword>
<comment type="caution">
    <text evidence="2">The sequence shown here is derived from an EMBL/GenBank/DDBJ whole genome shotgun (WGS) entry which is preliminary data.</text>
</comment>
<feature type="chain" id="PRO_5043621842" evidence="1">
    <location>
        <begin position="26"/>
        <end position="269"/>
    </location>
</feature>
<dbReference type="Proteomes" id="UP001431131">
    <property type="component" value="Unassembled WGS sequence"/>
</dbReference>
<evidence type="ECO:0000256" key="1">
    <source>
        <dbReference type="SAM" id="SignalP"/>
    </source>
</evidence>
<accession>A0AAW5EE18</accession>
<evidence type="ECO:0000313" key="2">
    <source>
        <dbReference type="EMBL" id="MCH1627716.1"/>
    </source>
</evidence>
<organism evidence="2 3">
    <name type="scientific">Fredinandcohnia quinoae</name>
    <dbReference type="NCBI Taxonomy" id="2918902"/>
    <lineage>
        <taxon>Bacteria</taxon>
        <taxon>Bacillati</taxon>
        <taxon>Bacillota</taxon>
        <taxon>Bacilli</taxon>
        <taxon>Bacillales</taxon>
        <taxon>Bacillaceae</taxon>
        <taxon>Fredinandcohnia</taxon>
    </lineage>
</organism>
<reference evidence="2" key="1">
    <citation type="submission" date="2022-02" db="EMBL/GenBank/DDBJ databases">
        <title>Fredinandcohnia quinoae sp. nov. isolated from Chenopodium quinoa seeds.</title>
        <authorList>
            <person name="Saati-Santamaria Z."/>
            <person name="Flores-Felix J.D."/>
            <person name="Igual J.M."/>
            <person name="Velazquez E."/>
            <person name="Garcia-Fraile P."/>
            <person name="Martinez-Molina E."/>
        </authorList>
    </citation>
    <scope>NUCLEOTIDE SEQUENCE</scope>
    <source>
        <strain evidence="2">SECRCQ15</strain>
    </source>
</reference>
<sequence>MKKGFIHLMCIVLIFAVLTPLSATAQQPEVSFKMEGEEITFIKDTDEESIYRIKENGKTIEYHEKVKENKNKTTIHVKVYEVQDGKKNLIDNFKNELITVSDTVFIFTDDTGNAHSLNLNNDKKFEKIDADVILREPGFSTLGVRYVTKSGGSLVADTRYRIFSDGSSEAIMAGENPYYKNTRKKNSNFIDFTHYADGLKSDELDLITFGIAGFADDLIKALRGGKLLSWSLIKKIVGTAVKVGPFGAALTLFSYGKNYTKAQKAYRAI</sequence>
<dbReference type="RefSeq" id="WP_240257636.1">
    <property type="nucleotide sequence ID" value="NZ_JAKTTI010000051.1"/>
</dbReference>
<dbReference type="EMBL" id="JAKTTI010000051">
    <property type="protein sequence ID" value="MCH1627716.1"/>
    <property type="molecule type" value="Genomic_DNA"/>
</dbReference>
<proteinExistence type="predicted"/>
<protein>
    <submittedName>
        <fullName evidence="2">Uncharacterized protein</fullName>
    </submittedName>
</protein>
<gene>
    <name evidence="2" type="ORF">MJG50_20475</name>
</gene>
<dbReference type="AlphaFoldDB" id="A0AAW5EE18"/>